<organism evidence="16 17">
    <name type="scientific">Pocillopora meandrina</name>
    <dbReference type="NCBI Taxonomy" id="46732"/>
    <lineage>
        <taxon>Eukaryota</taxon>
        <taxon>Metazoa</taxon>
        <taxon>Cnidaria</taxon>
        <taxon>Anthozoa</taxon>
        <taxon>Hexacorallia</taxon>
        <taxon>Scleractinia</taxon>
        <taxon>Astrocoeniina</taxon>
        <taxon>Pocilloporidae</taxon>
        <taxon>Pocillopora</taxon>
    </lineage>
</organism>
<evidence type="ECO:0000256" key="2">
    <source>
        <dbReference type="ARBA" id="ARBA00004760"/>
    </source>
</evidence>
<evidence type="ECO:0000313" key="17">
    <source>
        <dbReference type="Proteomes" id="UP001159428"/>
    </source>
</evidence>
<evidence type="ECO:0000256" key="7">
    <source>
        <dbReference type="ARBA" id="ARBA00022898"/>
    </source>
</evidence>
<evidence type="ECO:0000259" key="15">
    <source>
        <dbReference type="Pfam" id="PF00155"/>
    </source>
</evidence>
<protein>
    <recommendedName>
        <fullName evidence="11">Serine palmitoyltransferase 1</fullName>
        <ecNumber evidence="5">2.3.1.50</ecNumber>
    </recommendedName>
    <alternativeName>
        <fullName evidence="12">Long chain base biosynthesis protein 1</fullName>
    </alternativeName>
    <alternativeName>
        <fullName evidence="13">Serine-palmitoyl-CoA transferase 1</fullName>
    </alternativeName>
</protein>
<evidence type="ECO:0000256" key="5">
    <source>
        <dbReference type="ARBA" id="ARBA00013220"/>
    </source>
</evidence>
<keyword evidence="9" id="KW-0443">Lipid metabolism</keyword>
<feature type="domain" description="Aminotransferase class I/classII large" evidence="15">
    <location>
        <begin position="122"/>
        <end position="482"/>
    </location>
</feature>
<dbReference type="FunFam" id="3.40.640.10:FF:000049">
    <property type="entry name" value="serine palmitoyltransferase 1 isoform X1"/>
    <property type="match status" value="1"/>
</dbReference>
<comment type="pathway">
    <text evidence="2">Lipid metabolism; sphingolipid metabolism.</text>
</comment>
<gene>
    <name evidence="16" type="ORF">PMEA_00006478</name>
</gene>
<dbReference type="InterPro" id="IPR015424">
    <property type="entry name" value="PyrdxlP-dep_Trfase"/>
</dbReference>
<evidence type="ECO:0000313" key="16">
    <source>
        <dbReference type="EMBL" id="CAH3116549.1"/>
    </source>
</evidence>
<keyword evidence="17" id="KW-1185">Reference proteome</keyword>
<dbReference type="GO" id="GO:0004758">
    <property type="term" value="F:serine C-palmitoyltransferase activity"/>
    <property type="evidence" value="ECO:0007669"/>
    <property type="project" value="UniProtKB-EC"/>
</dbReference>
<feature type="transmembrane region" description="Helical" evidence="14">
    <location>
        <begin position="43"/>
        <end position="61"/>
    </location>
</feature>
<evidence type="ECO:0000256" key="4">
    <source>
        <dbReference type="ARBA" id="ARBA00008392"/>
    </source>
</evidence>
<evidence type="ECO:0000256" key="10">
    <source>
        <dbReference type="ARBA" id="ARBA00023315"/>
    </source>
</evidence>
<evidence type="ECO:0000256" key="14">
    <source>
        <dbReference type="SAM" id="Phobius"/>
    </source>
</evidence>
<dbReference type="SUPFAM" id="SSF53383">
    <property type="entry name" value="PLP-dependent transferases"/>
    <property type="match status" value="1"/>
</dbReference>
<keyword evidence="6" id="KW-0808">Transferase</keyword>
<comment type="caution">
    <text evidence="16">The sequence shown here is derived from an EMBL/GenBank/DDBJ whole genome shotgun (WGS) entry which is preliminary data.</text>
</comment>
<reference evidence="16 17" key="1">
    <citation type="submission" date="2022-05" db="EMBL/GenBank/DDBJ databases">
        <authorList>
            <consortium name="Genoscope - CEA"/>
            <person name="William W."/>
        </authorList>
    </citation>
    <scope>NUCLEOTIDE SEQUENCE [LARGE SCALE GENOMIC DNA]</scope>
</reference>
<keyword evidence="14" id="KW-0472">Membrane</keyword>
<dbReference type="Pfam" id="PF00155">
    <property type="entry name" value="Aminotran_1_2"/>
    <property type="match status" value="1"/>
</dbReference>
<keyword evidence="14" id="KW-0812">Transmembrane</keyword>
<name>A0AAU9WK36_9CNID</name>
<evidence type="ECO:0000256" key="6">
    <source>
        <dbReference type="ARBA" id="ARBA00022679"/>
    </source>
</evidence>
<keyword evidence="8" id="KW-0746">Sphingolipid metabolism</keyword>
<comment type="similarity">
    <text evidence="4">Belongs to the class-II pyridoxal-phosphate-dependent aminotransferase family.</text>
</comment>
<evidence type="ECO:0000256" key="8">
    <source>
        <dbReference type="ARBA" id="ARBA00022919"/>
    </source>
</evidence>
<evidence type="ECO:0000256" key="3">
    <source>
        <dbReference type="ARBA" id="ARBA00004991"/>
    </source>
</evidence>
<dbReference type="InterPro" id="IPR004839">
    <property type="entry name" value="Aminotransferase_I/II_large"/>
</dbReference>
<dbReference type="GO" id="GO:0046513">
    <property type="term" value="P:ceramide biosynthetic process"/>
    <property type="evidence" value="ECO:0007669"/>
    <property type="project" value="TreeGrafter"/>
</dbReference>
<dbReference type="GO" id="GO:0005783">
    <property type="term" value="C:endoplasmic reticulum"/>
    <property type="evidence" value="ECO:0007669"/>
    <property type="project" value="TreeGrafter"/>
</dbReference>
<dbReference type="GO" id="GO:0046512">
    <property type="term" value="P:sphingosine biosynthetic process"/>
    <property type="evidence" value="ECO:0007669"/>
    <property type="project" value="TreeGrafter"/>
</dbReference>
<dbReference type="InterPro" id="IPR050087">
    <property type="entry name" value="AON_synthase_class-II"/>
</dbReference>
<dbReference type="GO" id="GO:0030170">
    <property type="term" value="F:pyridoxal phosphate binding"/>
    <property type="evidence" value="ECO:0007669"/>
    <property type="project" value="InterPro"/>
</dbReference>
<evidence type="ECO:0000256" key="13">
    <source>
        <dbReference type="ARBA" id="ARBA00042649"/>
    </source>
</evidence>
<dbReference type="EC" id="2.3.1.50" evidence="5"/>
<dbReference type="PANTHER" id="PTHR13693">
    <property type="entry name" value="CLASS II AMINOTRANSFERASE/8-AMINO-7-OXONONANOATE SYNTHASE"/>
    <property type="match status" value="1"/>
</dbReference>
<dbReference type="GO" id="GO:0016020">
    <property type="term" value="C:membrane"/>
    <property type="evidence" value="ECO:0007669"/>
    <property type="project" value="GOC"/>
</dbReference>
<evidence type="ECO:0000256" key="9">
    <source>
        <dbReference type="ARBA" id="ARBA00023098"/>
    </source>
</evidence>
<keyword evidence="7" id="KW-0663">Pyridoxal phosphate</keyword>
<accession>A0AAU9WK36</accession>
<dbReference type="Gene3D" id="3.40.640.10">
    <property type="entry name" value="Type I PLP-dependent aspartate aminotransferase-like (Major domain)"/>
    <property type="match status" value="1"/>
</dbReference>
<comment type="cofactor">
    <cofactor evidence="1">
        <name>pyridoxal 5'-phosphate</name>
        <dbReference type="ChEBI" id="CHEBI:597326"/>
    </cofactor>
</comment>
<dbReference type="Gene3D" id="3.90.1150.10">
    <property type="entry name" value="Aspartate Aminotransferase, domain 1"/>
    <property type="match status" value="1"/>
</dbReference>
<proteinExistence type="inferred from homology"/>
<evidence type="ECO:0000256" key="1">
    <source>
        <dbReference type="ARBA" id="ARBA00001933"/>
    </source>
</evidence>
<dbReference type="EMBL" id="CALNXJ010000015">
    <property type="protein sequence ID" value="CAH3116549.1"/>
    <property type="molecule type" value="Genomic_DNA"/>
</dbReference>
<dbReference type="Proteomes" id="UP001159428">
    <property type="component" value="Unassembled WGS sequence"/>
</dbReference>
<evidence type="ECO:0000256" key="12">
    <source>
        <dbReference type="ARBA" id="ARBA00041765"/>
    </source>
</evidence>
<dbReference type="AlphaFoldDB" id="A0AAU9WK36"/>
<evidence type="ECO:0000256" key="11">
    <source>
        <dbReference type="ARBA" id="ARBA00041066"/>
    </source>
</evidence>
<dbReference type="InterPro" id="IPR015421">
    <property type="entry name" value="PyrdxlP-dep_Trfase_major"/>
</dbReference>
<dbReference type="InterPro" id="IPR015422">
    <property type="entry name" value="PyrdxlP-dep_Trfase_small"/>
</dbReference>
<dbReference type="PANTHER" id="PTHR13693:SF2">
    <property type="entry name" value="SERINE PALMITOYLTRANSFERASE 1"/>
    <property type="match status" value="1"/>
</dbReference>
<keyword evidence="14" id="KW-1133">Transmembrane helix</keyword>
<comment type="pathway">
    <text evidence="3">Sphingolipid metabolism.</text>
</comment>
<sequence length="497" mass="56049">MARVEQQCATEGSTSSTYLQLSYFTIYLTQGIEILEYYTKVPFYHVLFEAVLVIWIVRLITSKTFRFREQKIELTEKEEEELIEEWQPEPLVPATPTYELDTLTPKVVQGKPGHTLNIDDKECLNFATFNFLGFVGNEKIEDTAIKSLHQYGVGSCGPRGFYGTIDVHLELEERLAKFMGTEEAILYAYGFSTIASVIPAYSKRGDVIFCDKGVSFAIQKGLVASRSRIMWFEHNDMEDLERLLHEQKEKDDKNPKKASVTRRFLVIEGISVNYGDIAPLPKIIELKYKYKVRLIIDESASFGVLGQAGRGLTEHFDVPIKDVDMISVSMENSLATIGGFCCGTSFVVDHQRLSGAGYCFSASLPPMLASAAIEGLNIIEEKPEMFEELKEKAKLLYGELESLKGLLREGSEGSPILHLRLQEPFETFEEDEEKLKQVVDYALKNGVALTVARYLKNEEKFLPPPSIRVTLNIQLTTEEIKHGGKVIREAAESVFGQ</sequence>
<keyword evidence="10" id="KW-0012">Acyltransferase</keyword>